<dbReference type="RefSeq" id="WP_111871604.1">
    <property type="nucleotide sequence ID" value="NZ_QLYX01000019.1"/>
</dbReference>
<keyword evidence="1" id="KW-0472">Membrane</keyword>
<comment type="caution">
    <text evidence="3">The sequence shown here is derived from an EMBL/GenBank/DDBJ whole genome shotgun (WGS) entry which is preliminary data.</text>
</comment>
<gene>
    <name evidence="3" type="ORF">DPM19_30795</name>
</gene>
<keyword evidence="1" id="KW-0812">Transmembrane</keyword>
<evidence type="ECO:0000256" key="1">
    <source>
        <dbReference type="SAM" id="Phobius"/>
    </source>
</evidence>
<protein>
    <recommendedName>
        <fullName evidence="2">DUF4328 domain-containing protein</fullName>
    </recommendedName>
</protein>
<organism evidence="3 4">
    <name type="scientific">Actinomadura craniellae</name>
    <dbReference type="NCBI Taxonomy" id="2231787"/>
    <lineage>
        <taxon>Bacteria</taxon>
        <taxon>Bacillati</taxon>
        <taxon>Actinomycetota</taxon>
        <taxon>Actinomycetes</taxon>
        <taxon>Streptosporangiales</taxon>
        <taxon>Thermomonosporaceae</taxon>
        <taxon>Actinomadura</taxon>
    </lineage>
</organism>
<feature type="domain" description="DUF4328" evidence="2">
    <location>
        <begin position="65"/>
        <end position="221"/>
    </location>
</feature>
<feature type="transmembrane region" description="Helical" evidence="1">
    <location>
        <begin position="196"/>
        <end position="218"/>
    </location>
</feature>
<accession>A0A365GX90</accession>
<evidence type="ECO:0000313" key="4">
    <source>
        <dbReference type="Proteomes" id="UP000251891"/>
    </source>
</evidence>
<feature type="transmembrane region" description="Helical" evidence="1">
    <location>
        <begin position="27"/>
        <end position="52"/>
    </location>
</feature>
<dbReference type="InterPro" id="IPR025565">
    <property type="entry name" value="DUF4328"/>
</dbReference>
<dbReference type="Proteomes" id="UP000251891">
    <property type="component" value="Unassembled WGS sequence"/>
</dbReference>
<feature type="transmembrane region" description="Helical" evidence="1">
    <location>
        <begin position="78"/>
        <end position="102"/>
    </location>
</feature>
<reference evidence="3 4" key="1">
    <citation type="submission" date="2018-06" db="EMBL/GenBank/DDBJ databases">
        <title>Actinomadura craniellae sp. nov. isolated from marine sponge Craniella sp.</title>
        <authorList>
            <person name="Li L."/>
            <person name="Xu Q.H."/>
            <person name="Lin H.W."/>
            <person name="Lu Y.H."/>
        </authorList>
    </citation>
    <scope>NUCLEOTIDE SEQUENCE [LARGE SCALE GENOMIC DNA]</scope>
    <source>
        <strain evidence="3 4">LHW63021</strain>
    </source>
</reference>
<evidence type="ECO:0000313" key="3">
    <source>
        <dbReference type="EMBL" id="RAY11412.1"/>
    </source>
</evidence>
<dbReference type="AlphaFoldDB" id="A0A365GX90"/>
<dbReference type="Pfam" id="PF14219">
    <property type="entry name" value="DUF4328"/>
    <property type="match status" value="1"/>
</dbReference>
<keyword evidence="1" id="KW-1133">Transmembrane helix</keyword>
<proteinExistence type="predicted"/>
<name>A0A365GX90_9ACTN</name>
<dbReference type="OrthoDB" id="4174975at2"/>
<keyword evidence="4" id="KW-1185">Reference proteome</keyword>
<sequence>MTQPNPWHVQAGMAGRANDGPVRPGTVLGLLTIAGLGIWTTVALLSVVVLVLRIRILGEAGADPRQVDLSALESNDSLLVLVAGLQGVLLFATAVLFCLWLLRARANAEAILDHAQRWSRPWTVFGWVVPIANLWIPKQVVDDIWAISAGRSDAKPGSRPVMAWWACWLIYLIGDRIVALGFQAEDGGLAAERDQAIASLALMLPGVAAAALAALVIWKINGMQEAQAARIQAAIAYPDTPPPAAEH</sequence>
<feature type="transmembrane region" description="Helical" evidence="1">
    <location>
        <begin position="162"/>
        <end position="184"/>
    </location>
</feature>
<dbReference type="EMBL" id="QLYX01000019">
    <property type="protein sequence ID" value="RAY11412.1"/>
    <property type="molecule type" value="Genomic_DNA"/>
</dbReference>
<evidence type="ECO:0000259" key="2">
    <source>
        <dbReference type="Pfam" id="PF14219"/>
    </source>
</evidence>